<reference evidence="16" key="1">
    <citation type="submission" date="2016-06" db="EMBL/GenBank/DDBJ databases">
        <authorList>
            <person name="Sutton G."/>
            <person name="Brinkac L."/>
            <person name="Sanka R."/>
            <person name="Adams M."/>
            <person name="Lau E."/>
            <person name="Mehaffy C."/>
            <person name="Tameris M."/>
            <person name="Hatherill M."/>
            <person name="Hanekom W."/>
            <person name="Mahomed H."/>
            <person name="Mcshane H."/>
        </authorList>
    </citation>
    <scope>NUCLEOTIDE SEQUENCE [LARGE SCALE GENOMIC DNA]</scope>
    <source>
        <strain evidence="16">852002-51209_SCH5440388</strain>
    </source>
</reference>
<keyword evidence="5 11" id="KW-0274">FAD</keyword>
<dbReference type="Pfam" id="PF02770">
    <property type="entry name" value="Acyl-CoA_dh_M"/>
    <property type="match status" value="1"/>
</dbReference>
<dbReference type="FunFam" id="1.20.140.10:FF:000001">
    <property type="entry name" value="Acyl-CoA dehydrogenase"/>
    <property type="match status" value="1"/>
</dbReference>
<dbReference type="Gene3D" id="1.10.540.10">
    <property type="entry name" value="Acyl-CoA dehydrogenase/oxidase, N-terminal domain"/>
    <property type="match status" value="1"/>
</dbReference>
<evidence type="ECO:0000256" key="10">
    <source>
        <dbReference type="ARBA" id="ARBA00052546"/>
    </source>
</evidence>
<dbReference type="InterPro" id="IPR013786">
    <property type="entry name" value="AcylCoA_DH/ox_N"/>
</dbReference>
<evidence type="ECO:0000256" key="5">
    <source>
        <dbReference type="ARBA" id="ARBA00022827"/>
    </source>
</evidence>
<evidence type="ECO:0000256" key="9">
    <source>
        <dbReference type="ARBA" id="ARBA00042660"/>
    </source>
</evidence>
<dbReference type="GO" id="GO:0005737">
    <property type="term" value="C:cytoplasm"/>
    <property type="evidence" value="ECO:0007669"/>
    <property type="project" value="TreeGrafter"/>
</dbReference>
<dbReference type="RefSeq" id="WP_064934076.1">
    <property type="nucleotide sequence ID" value="NZ_LZSO01000031.1"/>
</dbReference>
<name>A0A1A0R0C1_MYCPR</name>
<keyword evidence="4 11" id="KW-0285">Flavoprotein</keyword>
<evidence type="ECO:0000256" key="11">
    <source>
        <dbReference type="RuleBase" id="RU362125"/>
    </source>
</evidence>
<dbReference type="SUPFAM" id="SSF47203">
    <property type="entry name" value="Acyl-CoA dehydrogenase C-terminal domain-like"/>
    <property type="match status" value="1"/>
</dbReference>
<dbReference type="PANTHER" id="PTHR48083:SF20">
    <property type="entry name" value="LONG-CHAIN SPECIFIC ACYL-COA DEHYDROGENASE, MITOCHONDRIAL"/>
    <property type="match status" value="1"/>
</dbReference>
<dbReference type="InterPro" id="IPR009100">
    <property type="entry name" value="AcylCoA_DH/oxidase_NM_dom_sf"/>
</dbReference>
<dbReference type="InterPro" id="IPR009075">
    <property type="entry name" value="AcylCo_DH/oxidase_C"/>
</dbReference>
<dbReference type="AlphaFoldDB" id="A0A1A0R0C1"/>
<gene>
    <name evidence="15" type="ORF">A5792_25795</name>
</gene>
<evidence type="ECO:0000256" key="3">
    <source>
        <dbReference type="ARBA" id="ARBA00009347"/>
    </source>
</evidence>
<evidence type="ECO:0000313" key="16">
    <source>
        <dbReference type="Proteomes" id="UP000093902"/>
    </source>
</evidence>
<dbReference type="Gene3D" id="1.20.140.10">
    <property type="entry name" value="Butyryl-CoA Dehydrogenase, subunit A, domain 3"/>
    <property type="match status" value="1"/>
</dbReference>
<accession>A0A1A0R0C1</accession>
<keyword evidence="6 11" id="KW-0560">Oxidoreductase</keyword>
<dbReference type="GO" id="GO:0003995">
    <property type="term" value="F:acyl-CoA dehydrogenase activity"/>
    <property type="evidence" value="ECO:0007669"/>
    <property type="project" value="TreeGrafter"/>
</dbReference>
<dbReference type="InterPro" id="IPR036250">
    <property type="entry name" value="AcylCo_DH-like_C"/>
</dbReference>
<evidence type="ECO:0000259" key="14">
    <source>
        <dbReference type="Pfam" id="PF02771"/>
    </source>
</evidence>
<sequence length="384" mass="41871">MKRTLFDDEHEMFRDSARTFIGRELTKNFEQWEHAGIIDKTVFTKAGAAGILGVAVPEQFGGGGLSDFRFNAIFLEEVCRAGVMNAGLGISNHADVVVPYIIKYGTPEQQQRWLPGLASGELVGAIAMTEPNTGSDLAAISSSAIRDGDSYVLTGNKVFISNGINADIVIVVCRTGFEGPAQRNLSLLVVEADSAGFSRGRNLDKVGQHSADTAELFFDNVVLPADNLLGEEGRGFYQLMTMLPQERLSIAVMALAHARAAFDETLTYCKTRHAFGQPIGSFQNSRFQLATMRTELDVAQAFVDAQLTAHLTGELTGEESAQAKWWCTDLNSRVLHTCVQLHGAYGYMEECAVGRAWRDGRAMAIYGGTNEIMKDIIGRRMLGV</sequence>
<evidence type="ECO:0000256" key="8">
    <source>
        <dbReference type="ARBA" id="ARBA00040394"/>
    </source>
</evidence>
<organism evidence="15 16">
    <name type="scientific">Mycolicibacterium peregrinum</name>
    <name type="common">Mycobacterium peregrinum</name>
    <dbReference type="NCBI Taxonomy" id="43304"/>
    <lineage>
        <taxon>Bacteria</taxon>
        <taxon>Bacillati</taxon>
        <taxon>Actinomycetota</taxon>
        <taxon>Actinomycetes</taxon>
        <taxon>Mycobacteriales</taxon>
        <taxon>Mycobacteriaceae</taxon>
        <taxon>Mycolicibacterium</taxon>
    </lineage>
</organism>
<comment type="pathway">
    <text evidence="2">Siderophore biosynthesis; mycobactin biosynthesis.</text>
</comment>
<dbReference type="FunFam" id="2.40.110.10:FF:000002">
    <property type="entry name" value="Acyl-CoA dehydrogenase fadE12"/>
    <property type="match status" value="1"/>
</dbReference>
<evidence type="ECO:0000256" key="6">
    <source>
        <dbReference type="ARBA" id="ARBA00023002"/>
    </source>
</evidence>
<dbReference type="SUPFAM" id="SSF56645">
    <property type="entry name" value="Acyl-CoA dehydrogenase NM domain-like"/>
    <property type="match status" value="1"/>
</dbReference>
<feature type="domain" description="Acyl-CoA dehydrogenase/oxidase C-terminal" evidence="12">
    <location>
        <begin position="233"/>
        <end position="382"/>
    </location>
</feature>
<proteinExistence type="inferred from homology"/>
<dbReference type="Proteomes" id="UP000093902">
    <property type="component" value="Unassembled WGS sequence"/>
</dbReference>
<evidence type="ECO:0000313" key="15">
    <source>
        <dbReference type="EMBL" id="OBB27219.1"/>
    </source>
</evidence>
<evidence type="ECO:0000256" key="7">
    <source>
        <dbReference type="ARBA" id="ARBA00037085"/>
    </source>
</evidence>
<evidence type="ECO:0000259" key="13">
    <source>
        <dbReference type="Pfam" id="PF02770"/>
    </source>
</evidence>
<feature type="domain" description="Acyl-CoA oxidase/dehydrogenase middle" evidence="13">
    <location>
        <begin position="125"/>
        <end position="221"/>
    </location>
</feature>
<feature type="domain" description="Acyl-CoA dehydrogenase/oxidase N-terminal" evidence="14">
    <location>
        <begin position="8"/>
        <end position="121"/>
    </location>
</feature>
<dbReference type="GO" id="GO:0033539">
    <property type="term" value="P:fatty acid beta-oxidation using acyl-CoA dehydrogenase"/>
    <property type="evidence" value="ECO:0007669"/>
    <property type="project" value="TreeGrafter"/>
</dbReference>
<comment type="similarity">
    <text evidence="3 11">Belongs to the acyl-CoA dehydrogenase family.</text>
</comment>
<evidence type="ECO:0000256" key="4">
    <source>
        <dbReference type="ARBA" id="ARBA00022630"/>
    </source>
</evidence>
<dbReference type="GO" id="GO:0050660">
    <property type="term" value="F:flavin adenine dinucleotide binding"/>
    <property type="evidence" value="ECO:0007669"/>
    <property type="project" value="InterPro"/>
</dbReference>
<dbReference type="Pfam" id="PF02771">
    <property type="entry name" value="Acyl-CoA_dh_N"/>
    <property type="match status" value="1"/>
</dbReference>
<comment type="cofactor">
    <cofactor evidence="1 11">
        <name>FAD</name>
        <dbReference type="ChEBI" id="CHEBI:57692"/>
    </cofactor>
</comment>
<dbReference type="InterPro" id="IPR046373">
    <property type="entry name" value="Acyl-CoA_Oxase/DH_mid-dom_sf"/>
</dbReference>
<evidence type="ECO:0000259" key="12">
    <source>
        <dbReference type="Pfam" id="PF00441"/>
    </source>
</evidence>
<dbReference type="EMBL" id="LZSO01000031">
    <property type="protein sequence ID" value="OBB27219.1"/>
    <property type="molecule type" value="Genomic_DNA"/>
</dbReference>
<comment type="function">
    <text evidence="7">Catalyzes the dehydrogenation at the alpha-beta position of ACP-bound acyl chains. This results in the introduction of a double bond in the lipidic chain, which is further transferred to the epsilon-amino group of lysine residue in the mycobactin core by MbtK.</text>
</comment>
<comment type="caution">
    <text evidence="15">The sequence shown here is derived from an EMBL/GenBank/DDBJ whole genome shotgun (WGS) entry which is preliminary data.</text>
</comment>
<dbReference type="OrthoDB" id="2769798at2"/>
<dbReference type="PANTHER" id="PTHR48083">
    <property type="entry name" value="MEDIUM-CHAIN SPECIFIC ACYL-COA DEHYDROGENASE, MITOCHONDRIAL-RELATED"/>
    <property type="match status" value="1"/>
</dbReference>
<evidence type="ECO:0000256" key="1">
    <source>
        <dbReference type="ARBA" id="ARBA00001974"/>
    </source>
</evidence>
<dbReference type="Pfam" id="PF00441">
    <property type="entry name" value="Acyl-CoA_dh_1"/>
    <property type="match status" value="1"/>
</dbReference>
<protein>
    <recommendedName>
        <fullName evidence="8">Acyl-[acyl-carrier-protein] dehydrogenase MbtN</fullName>
    </recommendedName>
    <alternativeName>
        <fullName evidence="9">Mycobactin synthase protein N</fullName>
    </alternativeName>
</protein>
<dbReference type="InterPro" id="IPR037069">
    <property type="entry name" value="AcylCoA_DH/ox_N_sf"/>
</dbReference>
<dbReference type="InterPro" id="IPR006091">
    <property type="entry name" value="Acyl-CoA_Oxase/DH_mid-dom"/>
</dbReference>
<comment type="catalytic activity">
    <reaction evidence="10">
        <text>a 2,3-saturated acyl-CoA + A = a 2,3-dehydroacyl-CoA + AH2</text>
        <dbReference type="Rhea" id="RHEA:48608"/>
        <dbReference type="ChEBI" id="CHEBI:13193"/>
        <dbReference type="ChEBI" id="CHEBI:17499"/>
        <dbReference type="ChEBI" id="CHEBI:60015"/>
        <dbReference type="ChEBI" id="CHEBI:65111"/>
    </reaction>
</comment>
<evidence type="ECO:0000256" key="2">
    <source>
        <dbReference type="ARBA" id="ARBA00005102"/>
    </source>
</evidence>
<dbReference type="Gene3D" id="2.40.110.10">
    <property type="entry name" value="Butyryl-CoA Dehydrogenase, subunit A, domain 2"/>
    <property type="match status" value="1"/>
</dbReference>
<dbReference type="InterPro" id="IPR050741">
    <property type="entry name" value="Acyl-CoA_dehydrogenase"/>
</dbReference>